<organism evidence="3">
    <name type="scientific">Eiseniibacteriota bacterium</name>
    <dbReference type="NCBI Taxonomy" id="2212470"/>
    <lineage>
        <taxon>Bacteria</taxon>
        <taxon>Candidatus Eiseniibacteriota</taxon>
    </lineage>
</organism>
<keyword evidence="1" id="KW-0175">Coiled coil</keyword>
<dbReference type="InterPro" id="IPR011009">
    <property type="entry name" value="Kinase-like_dom_sf"/>
</dbReference>
<proteinExistence type="predicted"/>
<comment type="caution">
    <text evidence="3">The sequence shown here is derived from an EMBL/GenBank/DDBJ whole genome shotgun (WGS) entry which is preliminary data.</text>
</comment>
<dbReference type="InterPro" id="IPR025111">
    <property type="entry name" value="DUF4032"/>
</dbReference>
<gene>
    <name evidence="3" type="ORF">ENR23_03340</name>
</gene>
<dbReference type="AlphaFoldDB" id="A0A832ML21"/>
<sequence>MNAPGAGLAEIHVRPGHPDFLDLPWDRPLARWAQESPRAVEVQRGISRHEVAFLSYGKAIYAFKELPARNAEREFDLLRRFGDEDLPAVEPAGWAEVRPAPGEPPASVLVTRFLDGSLPYRVLFMSQGLARYRERLLDAMASLLVRLHLAGVYWGDCSLSNTLFRRDAGELQAFLVDAETSEMHEALSDGLRLQDLMIMEENVAGEIADLAAQLELPAGLGAQETGGEIRGRYERLWGEITREVPIHPDERYRIHERIRALNELGFTVSEVELVPSGEGSHLRMRTVVTDRDYHRHQLHSLTGIVAQERQAALMLNEIRELRATLSRERNRSVPMSVAAYQWETERYQPALRRLAPAVGADGDAPETYCQVLEHKWYMSERARRDVGLEVAIADYLERFRA</sequence>
<feature type="coiled-coil region" evidence="1">
    <location>
        <begin position="304"/>
        <end position="331"/>
    </location>
</feature>
<feature type="domain" description="DUF4032" evidence="2">
    <location>
        <begin position="235"/>
        <end position="398"/>
    </location>
</feature>
<dbReference type="EMBL" id="DSQF01000004">
    <property type="protein sequence ID" value="HGZ42456.1"/>
    <property type="molecule type" value="Genomic_DNA"/>
</dbReference>
<dbReference type="SUPFAM" id="SSF56112">
    <property type="entry name" value="Protein kinase-like (PK-like)"/>
    <property type="match status" value="1"/>
</dbReference>
<name>A0A832ML21_UNCEI</name>
<accession>A0A832ML21</accession>
<evidence type="ECO:0000256" key="1">
    <source>
        <dbReference type="SAM" id="Coils"/>
    </source>
</evidence>
<evidence type="ECO:0000313" key="3">
    <source>
        <dbReference type="EMBL" id="HGZ42456.1"/>
    </source>
</evidence>
<protein>
    <submittedName>
        <fullName evidence="3">DUF4032 domain-containing protein</fullName>
    </submittedName>
</protein>
<reference evidence="3" key="1">
    <citation type="journal article" date="2020" name="mSystems">
        <title>Genome- and Community-Level Interaction Insights into Carbon Utilization and Element Cycling Functions of Hydrothermarchaeota in Hydrothermal Sediment.</title>
        <authorList>
            <person name="Zhou Z."/>
            <person name="Liu Y."/>
            <person name="Xu W."/>
            <person name="Pan J."/>
            <person name="Luo Z.H."/>
            <person name="Li M."/>
        </authorList>
    </citation>
    <scope>NUCLEOTIDE SEQUENCE [LARGE SCALE GENOMIC DNA]</scope>
    <source>
        <strain evidence="3">SpSt-381</strain>
    </source>
</reference>
<dbReference type="Pfam" id="PF06293">
    <property type="entry name" value="Kdo"/>
    <property type="match status" value="1"/>
</dbReference>
<dbReference type="Pfam" id="PF13224">
    <property type="entry name" value="DUF4032"/>
    <property type="match status" value="1"/>
</dbReference>
<evidence type="ECO:0000259" key="2">
    <source>
        <dbReference type="Pfam" id="PF13224"/>
    </source>
</evidence>